<dbReference type="InterPro" id="IPR029063">
    <property type="entry name" value="SAM-dependent_MTases_sf"/>
</dbReference>
<name>A0A919FXU5_9ACTN</name>
<protein>
    <submittedName>
        <fullName evidence="2">Methyltransferase type 12</fullName>
    </submittedName>
</protein>
<comment type="caution">
    <text evidence="2">The sequence shown here is derived from an EMBL/GenBank/DDBJ whole genome shotgun (WGS) entry which is preliminary data.</text>
</comment>
<evidence type="ECO:0000313" key="3">
    <source>
        <dbReference type="Proteomes" id="UP000603708"/>
    </source>
</evidence>
<reference evidence="2" key="1">
    <citation type="journal article" date="2014" name="Int. J. Syst. Evol. Microbiol.">
        <title>Complete genome sequence of Corynebacterium casei LMG S-19264T (=DSM 44701T), isolated from a smear-ripened cheese.</title>
        <authorList>
            <consortium name="US DOE Joint Genome Institute (JGI-PGF)"/>
            <person name="Walter F."/>
            <person name="Albersmeier A."/>
            <person name="Kalinowski J."/>
            <person name="Ruckert C."/>
        </authorList>
    </citation>
    <scope>NUCLEOTIDE SEQUENCE</scope>
    <source>
        <strain evidence="2">JCM 5069</strain>
    </source>
</reference>
<dbReference type="Gene3D" id="3.40.50.150">
    <property type="entry name" value="Vaccinia Virus protein VP39"/>
    <property type="match status" value="1"/>
</dbReference>
<proteinExistence type="predicted"/>
<dbReference type="GO" id="GO:0008168">
    <property type="term" value="F:methyltransferase activity"/>
    <property type="evidence" value="ECO:0007669"/>
    <property type="project" value="UniProtKB-KW"/>
</dbReference>
<feature type="region of interest" description="Disordered" evidence="1">
    <location>
        <begin position="1"/>
        <end position="29"/>
    </location>
</feature>
<gene>
    <name evidence="2" type="ORF">GCM10018793_15720</name>
</gene>
<keyword evidence="2" id="KW-0489">Methyltransferase</keyword>
<dbReference type="SUPFAM" id="SSF53335">
    <property type="entry name" value="S-adenosyl-L-methionine-dependent methyltransferases"/>
    <property type="match status" value="1"/>
</dbReference>
<sequence length="357" mass="39232">MPPSEQAVTGRQRAREAGHAARAGAAQELTEQRRTDCPWCGSRRLRTRLRAPDLLQHKAGRFALDRCQDCAHTFQNPCLTAAGRDFHCRDLLDGLGPAVAERILGARHSARRHRAAADALLRFGEPESWLDVGTGRALFPAVAKEDHPYIAFDGLDAGAVVELAAADGHIDEAHRGTLPELAPRLAGRYDALSMFHHLEHTPDPRAELAAARTVLRTGGHLLIETADPESRFALLLGRWWISHLQPQHLHLVPLRNLRRALEDLGYTVVAAERRAAHVPYDLTAALVLLLDRCLPPAGPRRRPERSGALRRARRAVLLRATAPAVAAARAADHLLAPAARRTRLANAYRIIARKDGT</sequence>
<dbReference type="Proteomes" id="UP000603708">
    <property type="component" value="Unassembled WGS sequence"/>
</dbReference>
<dbReference type="Pfam" id="PF13489">
    <property type="entry name" value="Methyltransf_23"/>
    <property type="match status" value="1"/>
</dbReference>
<dbReference type="AlphaFoldDB" id="A0A919FXU5"/>
<dbReference type="EMBL" id="BNCD01000003">
    <property type="protein sequence ID" value="GHH74453.1"/>
    <property type="molecule type" value="Genomic_DNA"/>
</dbReference>
<keyword evidence="2" id="KW-0808">Transferase</keyword>
<dbReference type="RefSeq" id="WP_189930166.1">
    <property type="nucleotide sequence ID" value="NZ_BNCD01000003.1"/>
</dbReference>
<accession>A0A919FXU5</accession>
<keyword evidence="3" id="KW-1185">Reference proteome</keyword>
<reference evidence="2" key="2">
    <citation type="submission" date="2020-09" db="EMBL/GenBank/DDBJ databases">
        <authorList>
            <person name="Sun Q."/>
            <person name="Ohkuma M."/>
        </authorList>
    </citation>
    <scope>NUCLEOTIDE SEQUENCE</scope>
    <source>
        <strain evidence="2">JCM 5069</strain>
    </source>
</reference>
<organism evidence="2 3">
    <name type="scientific">Streptomyces sulfonofaciens</name>
    <dbReference type="NCBI Taxonomy" id="68272"/>
    <lineage>
        <taxon>Bacteria</taxon>
        <taxon>Bacillati</taxon>
        <taxon>Actinomycetota</taxon>
        <taxon>Actinomycetes</taxon>
        <taxon>Kitasatosporales</taxon>
        <taxon>Streptomycetaceae</taxon>
        <taxon>Streptomyces</taxon>
    </lineage>
</organism>
<evidence type="ECO:0000313" key="2">
    <source>
        <dbReference type="EMBL" id="GHH74453.1"/>
    </source>
</evidence>
<evidence type="ECO:0000256" key="1">
    <source>
        <dbReference type="SAM" id="MobiDB-lite"/>
    </source>
</evidence>
<dbReference type="GO" id="GO:0032259">
    <property type="term" value="P:methylation"/>
    <property type="evidence" value="ECO:0007669"/>
    <property type="project" value="UniProtKB-KW"/>
</dbReference>